<gene>
    <name evidence="4" type="ORF">FIBSPDRAFT_916846</name>
</gene>
<keyword evidence="5" id="KW-1185">Reference proteome</keyword>
<dbReference type="InterPro" id="IPR018593">
    <property type="entry name" value="tRNA-endonuc_su_Sen15"/>
</dbReference>
<dbReference type="SUPFAM" id="SSF53032">
    <property type="entry name" value="tRNA-intron endonuclease catalytic domain-like"/>
    <property type="match status" value="1"/>
</dbReference>
<dbReference type="AlphaFoldDB" id="A0A166UER1"/>
<name>A0A166UER1_9AGAM</name>
<evidence type="ECO:0000313" key="4">
    <source>
        <dbReference type="EMBL" id="KZP31622.1"/>
    </source>
</evidence>
<dbReference type="InterPro" id="IPR011856">
    <property type="entry name" value="tRNA_endonuc-like_dom_sf"/>
</dbReference>
<dbReference type="Gene3D" id="3.40.1350.10">
    <property type="match status" value="1"/>
</dbReference>
<protein>
    <recommendedName>
        <fullName evidence="3">tRNA-splicing endonuclease subunit Sen15 domain-containing protein</fullName>
    </recommendedName>
</protein>
<evidence type="ECO:0000259" key="3">
    <source>
        <dbReference type="Pfam" id="PF09631"/>
    </source>
</evidence>
<reference evidence="4 5" key="1">
    <citation type="journal article" date="2016" name="Mol. Biol. Evol.">
        <title>Comparative Genomics of Early-Diverging Mushroom-Forming Fungi Provides Insights into the Origins of Lignocellulose Decay Capabilities.</title>
        <authorList>
            <person name="Nagy L.G."/>
            <person name="Riley R."/>
            <person name="Tritt A."/>
            <person name="Adam C."/>
            <person name="Daum C."/>
            <person name="Floudas D."/>
            <person name="Sun H."/>
            <person name="Yadav J.S."/>
            <person name="Pangilinan J."/>
            <person name="Larsson K.H."/>
            <person name="Matsuura K."/>
            <person name="Barry K."/>
            <person name="Labutti K."/>
            <person name="Kuo R."/>
            <person name="Ohm R.A."/>
            <person name="Bhattacharya S.S."/>
            <person name="Shirouzu T."/>
            <person name="Yoshinaga Y."/>
            <person name="Martin F.M."/>
            <person name="Grigoriev I.V."/>
            <person name="Hibbett D.S."/>
        </authorList>
    </citation>
    <scope>NUCLEOTIDE SEQUENCE [LARGE SCALE GENOMIC DNA]</scope>
    <source>
        <strain evidence="4 5">CBS 109695</strain>
    </source>
</reference>
<dbReference type="Pfam" id="PF09631">
    <property type="entry name" value="Sen15"/>
    <property type="match status" value="1"/>
</dbReference>
<evidence type="ECO:0000256" key="1">
    <source>
        <dbReference type="ARBA" id="ARBA00006091"/>
    </source>
</evidence>
<dbReference type="OrthoDB" id="10002170at2759"/>
<organism evidence="4 5">
    <name type="scientific">Athelia psychrophila</name>
    <dbReference type="NCBI Taxonomy" id="1759441"/>
    <lineage>
        <taxon>Eukaryota</taxon>
        <taxon>Fungi</taxon>
        <taxon>Dikarya</taxon>
        <taxon>Basidiomycota</taxon>
        <taxon>Agaricomycotina</taxon>
        <taxon>Agaricomycetes</taxon>
        <taxon>Agaricomycetidae</taxon>
        <taxon>Atheliales</taxon>
        <taxon>Atheliaceae</taxon>
        <taxon>Athelia</taxon>
    </lineage>
</organism>
<dbReference type="GO" id="GO:0005634">
    <property type="term" value="C:nucleus"/>
    <property type="evidence" value="ECO:0007669"/>
    <property type="project" value="UniProtKB-ARBA"/>
</dbReference>
<dbReference type="GO" id="GO:0003676">
    <property type="term" value="F:nucleic acid binding"/>
    <property type="evidence" value="ECO:0007669"/>
    <property type="project" value="InterPro"/>
</dbReference>
<comment type="similarity">
    <text evidence="1">Belongs to the SEN15 family.</text>
</comment>
<keyword evidence="2" id="KW-0819">tRNA processing</keyword>
<accession>A0A166UER1</accession>
<feature type="domain" description="tRNA-splicing endonuclease subunit Sen15" evidence="3">
    <location>
        <begin position="26"/>
        <end position="119"/>
    </location>
</feature>
<dbReference type="GO" id="GO:0006388">
    <property type="term" value="P:tRNA splicing, via endonucleolytic cleavage and ligation"/>
    <property type="evidence" value="ECO:0007669"/>
    <property type="project" value="InterPro"/>
</dbReference>
<dbReference type="EMBL" id="KV417489">
    <property type="protein sequence ID" value="KZP31622.1"/>
    <property type="molecule type" value="Genomic_DNA"/>
</dbReference>
<sequence>MEAHPSYPVLASLLAKYPRAAGALFQTYNDILFSQQWTDVQPLDLPACSRGAVKGRKPASNSDAEPSCVVPCSMAETMSISWLQDAFRDLENPKEIFLAITTEDASIVYYKISQGIVKPPV</sequence>
<evidence type="ECO:0000256" key="2">
    <source>
        <dbReference type="ARBA" id="ARBA00022694"/>
    </source>
</evidence>
<dbReference type="PANTHER" id="PTHR28582">
    <property type="entry name" value="TRNA-SPLICING ENDONUCLEASE SUBUNIT SEN15"/>
    <property type="match status" value="1"/>
</dbReference>
<evidence type="ECO:0000313" key="5">
    <source>
        <dbReference type="Proteomes" id="UP000076532"/>
    </source>
</evidence>
<dbReference type="InterPro" id="IPR036167">
    <property type="entry name" value="tRNA_intron_Endo_cat-like_sf"/>
</dbReference>
<proteinExistence type="inferred from homology"/>
<dbReference type="PANTHER" id="PTHR28582:SF1">
    <property type="entry name" value="TRNA-SPLICING ENDONUCLEASE SUBUNIT SEN15"/>
    <property type="match status" value="1"/>
</dbReference>
<dbReference type="STRING" id="436010.A0A166UER1"/>
<dbReference type="Proteomes" id="UP000076532">
    <property type="component" value="Unassembled WGS sequence"/>
</dbReference>